<keyword evidence="1" id="KW-0812">Transmembrane</keyword>
<dbReference type="AlphaFoldDB" id="A0A0L6JI23"/>
<evidence type="ECO:0000313" key="2">
    <source>
        <dbReference type="EMBL" id="KNY25379.1"/>
    </source>
</evidence>
<dbReference type="STRING" id="398512.Bccel_0639"/>
<keyword evidence="1" id="KW-1133">Transmembrane helix</keyword>
<reference evidence="3" key="1">
    <citation type="submission" date="2015-07" db="EMBL/GenBank/DDBJ databases">
        <title>Near-Complete Genome Sequence of the Cellulolytic Bacterium Bacteroides (Pseudobacteroides) cellulosolvens ATCC 35603.</title>
        <authorList>
            <person name="Dassa B."/>
            <person name="Utturkar S.M."/>
            <person name="Klingeman D.M."/>
            <person name="Hurt R.A."/>
            <person name="Keller M."/>
            <person name="Xu J."/>
            <person name="Reddy Y.H.K."/>
            <person name="Borovok I."/>
            <person name="Grinberg I.R."/>
            <person name="Lamed R."/>
            <person name="Zhivin O."/>
            <person name="Bayer E.A."/>
            <person name="Brown S.D."/>
        </authorList>
    </citation>
    <scope>NUCLEOTIDE SEQUENCE [LARGE SCALE GENOMIC DNA]</scope>
    <source>
        <strain evidence="3">DSM 2933</strain>
    </source>
</reference>
<protein>
    <recommendedName>
        <fullName evidence="4">Spore germination protein</fullName>
    </recommendedName>
</protein>
<dbReference type="GO" id="GO:0016020">
    <property type="term" value="C:membrane"/>
    <property type="evidence" value="ECO:0007669"/>
    <property type="project" value="InterPro"/>
</dbReference>
<organism evidence="2 3">
    <name type="scientific">Pseudobacteroides cellulosolvens ATCC 35603 = DSM 2933</name>
    <dbReference type="NCBI Taxonomy" id="398512"/>
    <lineage>
        <taxon>Bacteria</taxon>
        <taxon>Bacillati</taxon>
        <taxon>Bacillota</taxon>
        <taxon>Clostridia</taxon>
        <taxon>Eubacteriales</taxon>
        <taxon>Oscillospiraceae</taxon>
        <taxon>Pseudobacteroides</taxon>
    </lineage>
</organism>
<evidence type="ECO:0000256" key="1">
    <source>
        <dbReference type="SAM" id="Phobius"/>
    </source>
</evidence>
<name>A0A0L6JI23_9FIRM</name>
<feature type="transmembrane region" description="Helical" evidence="1">
    <location>
        <begin position="82"/>
        <end position="101"/>
    </location>
</feature>
<evidence type="ECO:0000313" key="3">
    <source>
        <dbReference type="Proteomes" id="UP000036923"/>
    </source>
</evidence>
<dbReference type="eggNOG" id="COG0814">
    <property type="taxonomic scope" value="Bacteria"/>
</dbReference>
<dbReference type="Pfam" id="PF03845">
    <property type="entry name" value="Spore_permease"/>
    <property type="match status" value="1"/>
</dbReference>
<sequence>MIAYTGVGVLSMIIVVRNLKVIGPVLIENVSYASHIAAQLIPGVSIDPLIDINLLLGGGLKVALFLYAAVKGTAELFGIKDNKLLTCPIAVFIIACSFWIVPNALELKRWNGSLGIILLTIPFQVILPMLMLIISLIKRPKENKSPC</sequence>
<comment type="caution">
    <text evidence="2">The sequence shown here is derived from an EMBL/GenBank/DDBJ whole genome shotgun (WGS) entry which is preliminary data.</text>
</comment>
<feature type="transmembrane region" description="Helical" evidence="1">
    <location>
        <begin position="113"/>
        <end position="137"/>
    </location>
</feature>
<keyword evidence="1" id="KW-0472">Membrane</keyword>
<feature type="transmembrane region" description="Helical" evidence="1">
    <location>
        <begin position="52"/>
        <end position="70"/>
    </location>
</feature>
<dbReference type="InterPro" id="IPR004761">
    <property type="entry name" value="Spore_GerAB"/>
</dbReference>
<dbReference type="Proteomes" id="UP000036923">
    <property type="component" value="Unassembled WGS sequence"/>
</dbReference>
<gene>
    <name evidence="2" type="ORF">Bccel_0639</name>
</gene>
<evidence type="ECO:0008006" key="4">
    <source>
        <dbReference type="Google" id="ProtNLM"/>
    </source>
</evidence>
<dbReference type="GO" id="GO:0009847">
    <property type="term" value="P:spore germination"/>
    <property type="evidence" value="ECO:0007669"/>
    <property type="project" value="InterPro"/>
</dbReference>
<keyword evidence="3" id="KW-1185">Reference proteome</keyword>
<dbReference type="RefSeq" id="WP_050753037.1">
    <property type="nucleotide sequence ID" value="NZ_JQKC01000084.1"/>
</dbReference>
<proteinExistence type="predicted"/>
<dbReference type="EMBL" id="LGTC01000001">
    <property type="protein sequence ID" value="KNY25379.1"/>
    <property type="molecule type" value="Genomic_DNA"/>
</dbReference>
<accession>A0A0L6JI23</accession>